<dbReference type="Proteomes" id="UP000295504">
    <property type="component" value="Unassembled WGS sequence"/>
</dbReference>
<organism evidence="4 5">
    <name type="scientific">Serpentinicella alkaliphila</name>
    <dbReference type="NCBI Taxonomy" id="1734049"/>
    <lineage>
        <taxon>Bacteria</taxon>
        <taxon>Bacillati</taxon>
        <taxon>Bacillota</taxon>
        <taxon>Clostridia</taxon>
        <taxon>Peptostreptococcales</taxon>
        <taxon>Natronincolaceae</taxon>
        <taxon>Serpentinicella</taxon>
    </lineage>
</organism>
<reference evidence="4 5" key="1">
    <citation type="submission" date="2019-03" db="EMBL/GenBank/DDBJ databases">
        <title>Genomic Encyclopedia of Type Strains, Phase IV (KMG-IV): sequencing the most valuable type-strain genomes for metagenomic binning, comparative biology and taxonomic classification.</title>
        <authorList>
            <person name="Goeker M."/>
        </authorList>
    </citation>
    <scope>NUCLEOTIDE SEQUENCE [LARGE SCALE GENOMIC DNA]</scope>
    <source>
        <strain evidence="4 5">DSM 100013</strain>
    </source>
</reference>
<dbReference type="RefSeq" id="WP_132847574.1">
    <property type="nucleotide sequence ID" value="NZ_CP058648.1"/>
</dbReference>
<dbReference type="HAMAP" id="MF_00245">
    <property type="entry name" value="UPF0122"/>
    <property type="match status" value="1"/>
</dbReference>
<evidence type="ECO:0000256" key="3">
    <source>
        <dbReference type="HAMAP-Rule" id="MF_00245"/>
    </source>
</evidence>
<dbReference type="InterPro" id="IPR054831">
    <property type="entry name" value="UPF0122_fam_protein"/>
</dbReference>
<dbReference type="Pfam" id="PF04297">
    <property type="entry name" value="UPF0122"/>
    <property type="match status" value="1"/>
</dbReference>
<accession>A0A4V2T4M8</accession>
<evidence type="ECO:0000313" key="4">
    <source>
        <dbReference type="EMBL" id="TCQ05834.1"/>
    </source>
</evidence>
<gene>
    <name evidence="4" type="ORF">EDD79_100415</name>
</gene>
<dbReference type="AlphaFoldDB" id="A0A4V2T4M8"/>
<keyword evidence="5" id="KW-1185">Reference proteome</keyword>
<dbReference type="SUPFAM" id="SSF88659">
    <property type="entry name" value="Sigma3 and sigma4 domains of RNA polymerase sigma factors"/>
    <property type="match status" value="1"/>
</dbReference>
<proteinExistence type="inferred from homology"/>
<comment type="caution">
    <text evidence="4">The sequence shown here is derived from an EMBL/GenBank/DDBJ whole genome shotgun (WGS) entry which is preliminary data.</text>
</comment>
<dbReference type="Gene3D" id="1.10.10.10">
    <property type="entry name" value="Winged helix-like DNA-binding domain superfamily/Winged helix DNA-binding domain"/>
    <property type="match status" value="1"/>
</dbReference>
<dbReference type="OrthoDB" id="6392at2"/>
<dbReference type="InterPro" id="IPR013324">
    <property type="entry name" value="RNA_pol_sigma_r3/r4-like"/>
</dbReference>
<evidence type="ECO:0000256" key="1">
    <source>
        <dbReference type="ARBA" id="ARBA00008720"/>
    </source>
</evidence>
<dbReference type="NCBIfam" id="NF001072">
    <property type="entry name" value="PRK00118.2-2"/>
    <property type="match status" value="1"/>
</dbReference>
<dbReference type="InterPro" id="IPR036388">
    <property type="entry name" value="WH-like_DNA-bd_sf"/>
</dbReference>
<comment type="similarity">
    <text evidence="1 3">Belongs to the UPF0122 family.</text>
</comment>
<dbReference type="EMBL" id="SLYC01000004">
    <property type="protein sequence ID" value="TCQ05834.1"/>
    <property type="molecule type" value="Genomic_DNA"/>
</dbReference>
<dbReference type="PANTHER" id="PTHR40083:SF1">
    <property type="entry name" value="UPF0122 PROTEIN YLXM"/>
    <property type="match status" value="1"/>
</dbReference>
<dbReference type="InterPro" id="IPR007394">
    <property type="entry name" value="UPF0122"/>
</dbReference>
<comment type="function">
    <text evidence="2 3">Might take part in the signal recognition particle (SRP) pathway. This is inferred from the conservation of its genetic proximity to ftsY/ffh. May be a regulatory protein.</text>
</comment>
<dbReference type="NCBIfam" id="NF045758">
    <property type="entry name" value="YlxM"/>
    <property type="match status" value="1"/>
</dbReference>
<evidence type="ECO:0000313" key="5">
    <source>
        <dbReference type="Proteomes" id="UP000295504"/>
    </source>
</evidence>
<name>A0A4V2T4M8_9FIRM</name>
<evidence type="ECO:0000256" key="2">
    <source>
        <dbReference type="ARBA" id="ARBA00024764"/>
    </source>
</evidence>
<protein>
    <recommendedName>
        <fullName evidence="3">UPF0122 protein EDD79_100415</fullName>
    </recommendedName>
</protein>
<dbReference type="PANTHER" id="PTHR40083">
    <property type="entry name" value="UPF0122 PROTEIN CBO2450/CLC_2298"/>
    <property type="match status" value="1"/>
</dbReference>
<sequence>MIEKKIEISMLIDFYSQLLTEKQRDIIMFYYNDDLSLSEIAEEYSISRQAVYDTIKRTEKILYDYEEKLKLVELFQNKNKSIENILNDVIRLEEIIDDSTKRQEVKNEINRIKQLFYDLLNNS</sequence>